<accession>A0A5J9TRT3</accession>
<organism evidence="2 3">
    <name type="scientific">Eragrostis curvula</name>
    <name type="common">weeping love grass</name>
    <dbReference type="NCBI Taxonomy" id="38414"/>
    <lineage>
        <taxon>Eukaryota</taxon>
        <taxon>Viridiplantae</taxon>
        <taxon>Streptophyta</taxon>
        <taxon>Embryophyta</taxon>
        <taxon>Tracheophyta</taxon>
        <taxon>Spermatophyta</taxon>
        <taxon>Magnoliopsida</taxon>
        <taxon>Liliopsida</taxon>
        <taxon>Poales</taxon>
        <taxon>Poaceae</taxon>
        <taxon>PACMAD clade</taxon>
        <taxon>Chloridoideae</taxon>
        <taxon>Eragrostideae</taxon>
        <taxon>Eragrostidinae</taxon>
        <taxon>Eragrostis</taxon>
    </lineage>
</organism>
<evidence type="ECO:0000313" key="3">
    <source>
        <dbReference type="Proteomes" id="UP000324897"/>
    </source>
</evidence>
<feature type="region of interest" description="Disordered" evidence="1">
    <location>
        <begin position="27"/>
        <end position="72"/>
    </location>
</feature>
<evidence type="ECO:0000256" key="1">
    <source>
        <dbReference type="SAM" id="MobiDB-lite"/>
    </source>
</evidence>
<gene>
    <name evidence="2" type="ORF">EJB05_37539</name>
</gene>
<feature type="compositionally biased region" description="Polar residues" evidence="1">
    <location>
        <begin position="43"/>
        <end position="54"/>
    </location>
</feature>
<dbReference type="Gramene" id="TVU14093">
    <property type="protein sequence ID" value="TVU14093"/>
    <property type="gene ID" value="EJB05_37539"/>
</dbReference>
<feature type="compositionally biased region" description="Low complexity" evidence="1">
    <location>
        <begin position="29"/>
        <end position="42"/>
    </location>
</feature>
<keyword evidence="3" id="KW-1185">Reference proteome</keyword>
<sequence length="95" mass="9834">MAPASTDSSRTAARGKKRYKKLDLKSFYSSSSSSNGSGSSGNTNESVTQGQTEGQAVPSEAEVKRAQSENATEAQAEFVAAATGTVEIAQILEVT</sequence>
<dbReference type="AlphaFoldDB" id="A0A5J9TRT3"/>
<proteinExistence type="predicted"/>
<dbReference type="EMBL" id="RWGY01000031">
    <property type="protein sequence ID" value="TVU14093.1"/>
    <property type="molecule type" value="Genomic_DNA"/>
</dbReference>
<protein>
    <submittedName>
        <fullName evidence="2">Uncharacterized protein</fullName>
    </submittedName>
</protein>
<reference evidence="2 3" key="1">
    <citation type="journal article" date="2019" name="Sci. Rep.">
        <title>A high-quality genome of Eragrostis curvula grass provides insights into Poaceae evolution and supports new strategies to enhance forage quality.</title>
        <authorList>
            <person name="Carballo J."/>
            <person name="Santos B.A.C.M."/>
            <person name="Zappacosta D."/>
            <person name="Garbus I."/>
            <person name="Selva J.P."/>
            <person name="Gallo C.A."/>
            <person name="Diaz A."/>
            <person name="Albertini E."/>
            <person name="Caccamo M."/>
            <person name="Echenique V."/>
        </authorList>
    </citation>
    <scope>NUCLEOTIDE SEQUENCE [LARGE SCALE GENOMIC DNA]</scope>
    <source>
        <strain evidence="3">cv. Victoria</strain>
        <tissue evidence="2">Leaf</tissue>
    </source>
</reference>
<comment type="caution">
    <text evidence="2">The sequence shown here is derived from an EMBL/GenBank/DDBJ whole genome shotgun (WGS) entry which is preliminary data.</text>
</comment>
<dbReference type="Proteomes" id="UP000324897">
    <property type="component" value="Unassembled WGS sequence"/>
</dbReference>
<feature type="non-terminal residue" evidence="2">
    <location>
        <position position="1"/>
    </location>
</feature>
<evidence type="ECO:0000313" key="2">
    <source>
        <dbReference type="EMBL" id="TVU14093.1"/>
    </source>
</evidence>
<name>A0A5J9TRT3_9POAL</name>